<dbReference type="RefSeq" id="WP_281385743.1">
    <property type="nucleotide sequence ID" value="NZ_JACHMD010000001.1"/>
</dbReference>
<keyword evidence="3" id="KW-1185">Reference proteome</keyword>
<reference evidence="2 3" key="1">
    <citation type="submission" date="2020-08" db="EMBL/GenBank/DDBJ databases">
        <title>Sequencing the genomes of 1000 actinobacteria strains.</title>
        <authorList>
            <person name="Klenk H.-P."/>
        </authorList>
    </citation>
    <scope>NUCLEOTIDE SEQUENCE [LARGE SCALE GENOMIC DNA]</scope>
    <source>
        <strain evidence="2 3">DSM 24947</strain>
    </source>
</reference>
<proteinExistence type="predicted"/>
<protein>
    <submittedName>
        <fullName evidence="2">Uncharacterized protein</fullName>
    </submittedName>
</protein>
<sequence>MTIREWQERGLADATAGKPYNPPMHGPVMQAYSAGFDQGSNQ</sequence>
<dbReference type="Proteomes" id="UP000573729">
    <property type="component" value="Unassembled WGS sequence"/>
</dbReference>
<organism evidence="2 3">
    <name type="scientific">Microbacterium marinum</name>
    <dbReference type="NCBI Taxonomy" id="421115"/>
    <lineage>
        <taxon>Bacteria</taxon>
        <taxon>Bacillati</taxon>
        <taxon>Actinomycetota</taxon>
        <taxon>Actinomycetes</taxon>
        <taxon>Micrococcales</taxon>
        <taxon>Microbacteriaceae</taxon>
        <taxon>Microbacterium</taxon>
    </lineage>
</organism>
<feature type="compositionally biased region" description="Basic and acidic residues" evidence="1">
    <location>
        <begin position="1"/>
        <end position="11"/>
    </location>
</feature>
<dbReference type="EMBL" id="JACHMD010000001">
    <property type="protein sequence ID" value="MBB4667066.1"/>
    <property type="molecule type" value="Genomic_DNA"/>
</dbReference>
<evidence type="ECO:0000313" key="3">
    <source>
        <dbReference type="Proteomes" id="UP000573729"/>
    </source>
</evidence>
<evidence type="ECO:0000313" key="2">
    <source>
        <dbReference type="EMBL" id="MBB4667066.1"/>
    </source>
</evidence>
<feature type="region of interest" description="Disordered" evidence="1">
    <location>
        <begin position="1"/>
        <end position="42"/>
    </location>
</feature>
<evidence type="ECO:0000256" key="1">
    <source>
        <dbReference type="SAM" id="MobiDB-lite"/>
    </source>
</evidence>
<gene>
    <name evidence="2" type="ORF">BKA24_001775</name>
</gene>
<accession>A0A7W7BSI6</accession>
<comment type="caution">
    <text evidence="2">The sequence shown here is derived from an EMBL/GenBank/DDBJ whole genome shotgun (WGS) entry which is preliminary data.</text>
</comment>
<dbReference type="AlphaFoldDB" id="A0A7W7BSI6"/>
<name>A0A7W7BSI6_9MICO</name>